<dbReference type="EMBL" id="PYSW02000040">
    <property type="protein sequence ID" value="KAG2375163.1"/>
    <property type="molecule type" value="Genomic_DNA"/>
</dbReference>
<sequence>MSKNPFYNDNDVPISNKDDDEILKLFGPKQMFQQQPQQQQQHDDHLLLWKFSDGSSNTFYVRRQQENSNNHYVLIYDPISPIFSSSGSYSGGKPFQKELSAKEFKELDDAFEMMKNSTQYHCPHREMGTGVFTKGSTTFIMSMGSFSSFEQLIRKYNVDTPHHISM</sequence>
<evidence type="ECO:0000313" key="2">
    <source>
        <dbReference type="Proteomes" id="UP000816034"/>
    </source>
</evidence>
<dbReference type="RefSeq" id="XP_044544337.1">
    <property type="nucleotide sequence ID" value="XM_044685681.1"/>
</dbReference>
<evidence type="ECO:0000313" key="1">
    <source>
        <dbReference type="EMBL" id="KAG2375163.1"/>
    </source>
</evidence>
<gene>
    <name evidence="1" type="ORF">C9374_010167</name>
</gene>
<reference evidence="1 2" key="1">
    <citation type="journal article" date="2018" name="BMC Genomics">
        <title>The genome of Naegleria lovaniensis, the basis for a comparative approach to unravel pathogenicity factors of the human pathogenic amoeba N. fowleri.</title>
        <authorList>
            <person name="Liechti N."/>
            <person name="Schurch N."/>
            <person name="Bruggmann R."/>
            <person name="Wittwer M."/>
        </authorList>
    </citation>
    <scope>NUCLEOTIDE SEQUENCE [LARGE SCALE GENOMIC DNA]</scope>
    <source>
        <strain evidence="1 2">ATCC 30569</strain>
    </source>
</reference>
<organism evidence="1 2">
    <name type="scientific">Naegleria lovaniensis</name>
    <name type="common">Amoeba</name>
    <dbReference type="NCBI Taxonomy" id="51637"/>
    <lineage>
        <taxon>Eukaryota</taxon>
        <taxon>Discoba</taxon>
        <taxon>Heterolobosea</taxon>
        <taxon>Tetramitia</taxon>
        <taxon>Eutetramitia</taxon>
        <taxon>Vahlkampfiidae</taxon>
        <taxon>Naegleria</taxon>
    </lineage>
</organism>
<proteinExistence type="predicted"/>
<protein>
    <submittedName>
        <fullName evidence="1">Uncharacterized protein</fullName>
    </submittedName>
</protein>
<name>A0AA88GHU1_NAELO</name>
<dbReference type="AlphaFoldDB" id="A0AA88GHU1"/>
<dbReference type="GeneID" id="68102621"/>
<keyword evidence="2" id="KW-1185">Reference proteome</keyword>
<accession>A0AA88GHU1</accession>
<dbReference type="Proteomes" id="UP000816034">
    <property type="component" value="Unassembled WGS sequence"/>
</dbReference>
<comment type="caution">
    <text evidence="1">The sequence shown here is derived from an EMBL/GenBank/DDBJ whole genome shotgun (WGS) entry which is preliminary data.</text>
</comment>